<dbReference type="InterPro" id="IPR037061">
    <property type="entry name" value="Lytic_TGlycoase_superhlx_L_sf"/>
</dbReference>
<evidence type="ECO:0000313" key="7">
    <source>
        <dbReference type="Proteomes" id="UP001597420"/>
    </source>
</evidence>
<comment type="caution">
    <text evidence="6">The sequence shown here is derived from an EMBL/GenBank/DDBJ whole genome shotgun (WGS) entry which is preliminary data.</text>
</comment>
<organism evidence="6 7">
    <name type="scientific">Pasteurella oralis</name>
    <dbReference type="NCBI Taxonomy" id="1071947"/>
    <lineage>
        <taxon>Bacteria</taxon>
        <taxon>Pseudomonadati</taxon>
        <taxon>Pseudomonadota</taxon>
        <taxon>Gammaproteobacteria</taxon>
        <taxon>Pasteurellales</taxon>
        <taxon>Pasteurellaceae</taxon>
        <taxon>Pasteurella</taxon>
    </lineage>
</organism>
<dbReference type="Gene3D" id="1.10.1240.20">
    <property type="entry name" value="Lytic transglycosylase, superhelical linker domain"/>
    <property type="match status" value="1"/>
</dbReference>
<dbReference type="Gene3D" id="1.10.530.10">
    <property type="match status" value="1"/>
</dbReference>
<feature type="chain" id="PRO_5046008258" evidence="3">
    <location>
        <begin position="22"/>
        <end position="686"/>
    </location>
</feature>
<accession>A0ABW4NUX4</accession>
<evidence type="ECO:0000256" key="3">
    <source>
        <dbReference type="SAM" id="SignalP"/>
    </source>
</evidence>
<dbReference type="PANTHER" id="PTHR37423">
    <property type="entry name" value="SOLUBLE LYTIC MUREIN TRANSGLYCOSYLASE-RELATED"/>
    <property type="match status" value="1"/>
</dbReference>
<dbReference type="Gene3D" id="1.25.20.10">
    <property type="entry name" value="Bacterial muramidases"/>
    <property type="match status" value="1"/>
</dbReference>
<reference evidence="7" key="1">
    <citation type="journal article" date="2019" name="Int. J. Syst. Evol. Microbiol.">
        <title>The Global Catalogue of Microorganisms (GCM) 10K type strain sequencing project: providing services to taxonomists for standard genome sequencing and annotation.</title>
        <authorList>
            <consortium name="The Broad Institute Genomics Platform"/>
            <consortium name="The Broad Institute Genome Sequencing Center for Infectious Disease"/>
            <person name="Wu L."/>
            <person name="Ma J."/>
        </authorList>
    </citation>
    <scope>NUCLEOTIDE SEQUENCE [LARGE SCALE GENOMIC DNA]</scope>
    <source>
        <strain evidence="7">CCM 7950</strain>
    </source>
</reference>
<name>A0ABW4NUX4_9PAST</name>
<dbReference type="InterPro" id="IPR008939">
    <property type="entry name" value="Lytic_TGlycosylase_superhlx_U"/>
</dbReference>
<dbReference type="Pfam" id="PF14718">
    <property type="entry name" value="SLT_L"/>
    <property type="match status" value="1"/>
</dbReference>
<keyword evidence="2 3" id="KW-0732">Signal</keyword>
<dbReference type="Pfam" id="PF00760">
    <property type="entry name" value="Cucumo_coat"/>
    <property type="match status" value="1"/>
</dbReference>
<dbReference type="SUPFAM" id="SSF53955">
    <property type="entry name" value="Lysozyme-like"/>
    <property type="match status" value="1"/>
</dbReference>
<evidence type="ECO:0000259" key="4">
    <source>
        <dbReference type="Pfam" id="PF01464"/>
    </source>
</evidence>
<dbReference type="CDD" id="cd13401">
    <property type="entry name" value="Slt70-like"/>
    <property type="match status" value="1"/>
</dbReference>
<evidence type="ECO:0000256" key="2">
    <source>
        <dbReference type="ARBA" id="ARBA00022729"/>
    </source>
</evidence>
<dbReference type="RefSeq" id="WP_379097725.1">
    <property type="nucleotide sequence ID" value="NZ_JBHUFP010000009.1"/>
</dbReference>
<dbReference type="Pfam" id="PF01464">
    <property type="entry name" value="SLT"/>
    <property type="match status" value="1"/>
</dbReference>
<feature type="domain" description="Lytic transglycosylase superhelical linker" evidence="5">
    <location>
        <begin position="452"/>
        <end position="514"/>
    </location>
</feature>
<dbReference type="InterPro" id="IPR023346">
    <property type="entry name" value="Lysozyme-like_dom_sf"/>
</dbReference>
<sequence length="686" mass="79319">MKFPALTFGCLFTLLSISILAKNQPSQNSEQVIENTILEQHSKVVSQQQKARQIYQKIQQLLSRSQSEATLTLVNALLVQIEDYPLYPYAQYQYLKATQDKLTLEQINAYQQRYSALPFAIELKKQWLQQAQAKSDWQNIIENVSNLPQDVVSRCIILQAEYETLPKSTALSTEKWQKKVAQLWLTGASLPKQCDPVLAIWIEKGYLSNESLKERAVFAFEQKNQGLLTYLQQQAKETELKQWLIALTQLAQAPQQLQNPNTVFYPPNISAQDTFAKRIVLSHFPSFVKTLKEGAIQNNQDPFAPYEAWASALALSQSQKNQWKKNLISHLFDSENSSIQDWRDQTIITLKDDALTERRIRTAIREKTDLHPWLALLSESAKNKEEWRYWKAKILTQDKNTQAQAEKIFTSLAKQRGFYPMLASAELGLEYQPEMRTFMPNAKQKIQDAFPEELARITELRWLNDLANMNLEWKTLLDNAAFEQKLALAHYANMQEWFDLAVEATIQAKAWGHIALRLPNAYLDWFDLHLKNKNIDRTFAMAIVRQESAWKHNVSSHANARGLMQLLPTTAKQTAQKAGLPYTHESQLFDPFDNIMLGTAHLQELYEKYGNNRILIAAAYNAGASRVERWLAKADGKLTMAEFIASIPFYETRGYVQNVLTYDFYYQILQQRSQQKFSTEEYNRLY</sequence>
<gene>
    <name evidence="6" type="ORF">ACFSAV_06790</name>
</gene>
<feature type="signal peptide" evidence="3">
    <location>
        <begin position="1"/>
        <end position="21"/>
    </location>
</feature>
<comment type="similarity">
    <text evidence="1">Belongs to the transglycosylase Slt family.</text>
</comment>
<dbReference type="Proteomes" id="UP001597420">
    <property type="component" value="Unassembled WGS sequence"/>
</dbReference>
<keyword evidence="7" id="KW-1185">Reference proteome</keyword>
<proteinExistence type="inferred from homology"/>
<protein>
    <submittedName>
        <fullName evidence="6">Transglycosylase SLT domain-containing protein</fullName>
    </submittedName>
</protein>
<dbReference type="InterPro" id="IPR012289">
    <property type="entry name" value="Lytic_TGlycosylase_superhlx_L"/>
</dbReference>
<dbReference type="SUPFAM" id="SSF48435">
    <property type="entry name" value="Bacterial muramidases"/>
    <property type="match status" value="1"/>
</dbReference>
<dbReference type="InterPro" id="IPR008258">
    <property type="entry name" value="Transglycosylase_SLT_dom_1"/>
</dbReference>
<dbReference type="PANTHER" id="PTHR37423:SF5">
    <property type="entry name" value="SOLUBLE LYTIC MUREIN TRANSGLYCOSYLASE"/>
    <property type="match status" value="1"/>
</dbReference>
<evidence type="ECO:0000256" key="1">
    <source>
        <dbReference type="ARBA" id="ARBA00007734"/>
    </source>
</evidence>
<evidence type="ECO:0000259" key="5">
    <source>
        <dbReference type="Pfam" id="PF14718"/>
    </source>
</evidence>
<dbReference type="EMBL" id="JBHUFP010000009">
    <property type="protein sequence ID" value="MFD1806073.1"/>
    <property type="molecule type" value="Genomic_DNA"/>
</dbReference>
<evidence type="ECO:0000313" key="6">
    <source>
        <dbReference type="EMBL" id="MFD1806073.1"/>
    </source>
</evidence>
<feature type="domain" description="Transglycosylase SLT" evidence="4">
    <location>
        <begin position="531"/>
        <end position="637"/>
    </location>
</feature>